<dbReference type="SUPFAM" id="SSF48498">
    <property type="entry name" value="Tetracyclin repressor-like, C-terminal domain"/>
    <property type="match status" value="1"/>
</dbReference>
<dbReference type="InterPro" id="IPR009057">
    <property type="entry name" value="Homeodomain-like_sf"/>
</dbReference>
<reference evidence="4" key="2">
    <citation type="submission" date="2006-05" db="EMBL/GenBank/DDBJ databases">
        <title>Sequencing of the draft genome and assembly of Desulfuromonas acetoxidans DSM 684.</title>
        <authorList>
            <consortium name="US DOE Joint Genome Institute (JGI-PGF)"/>
            <person name="Copeland A."/>
            <person name="Lucas S."/>
            <person name="Lapidus A."/>
            <person name="Barry K."/>
            <person name="Detter J.C."/>
            <person name="Glavina del Rio T."/>
            <person name="Hammon N."/>
            <person name="Israni S."/>
            <person name="Dalin E."/>
            <person name="Tice H."/>
            <person name="Bruce D."/>
            <person name="Pitluck S."/>
            <person name="Richardson P."/>
        </authorList>
    </citation>
    <scope>NUCLEOTIDE SEQUENCE [LARGE SCALE GENOMIC DNA]</scope>
    <source>
        <strain evidence="4">DSM 684</strain>
    </source>
</reference>
<dbReference type="InterPro" id="IPR001647">
    <property type="entry name" value="HTH_TetR"/>
</dbReference>
<dbReference type="EMBL" id="AAEW02000011">
    <property type="protein sequence ID" value="EAT15326.1"/>
    <property type="molecule type" value="Genomic_DNA"/>
</dbReference>
<dbReference type="AlphaFoldDB" id="Q1JYT9"/>
<dbReference type="GO" id="GO:0003700">
    <property type="term" value="F:DNA-binding transcription factor activity"/>
    <property type="evidence" value="ECO:0007669"/>
    <property type="project" value="TreeGrafter"/>
</dbReference>
<dbReference type="Proteomes" id="UP000005695">
    <property type="component" value="Unassembled WGS sequence"/>
</dbReference>
<name>Q1JYT9_DESA6</name>
<dbReference type="RefSeq" id="WP_006000983.1">
    <property type="nucleotide sequence ID" value="NZ_AAEW02000011.1"/>
</dbReference>
<keyword evidence="1 2" id="KW-0238">DNA-binding</keyword>
<evidence type="ECO:0000313" key="5">
    <source>
        <dbReference type="Proteomes" id="UP000005695"/>
    </source>
</evidence>
<dbReference type="InterPro" id="IPR023772">
    <property type="entry name" value="DNA-bd_HTH_TetR-type_CS"/>
</dbReference>
<evidence type="ECO:0000259" key="3">
    <source>
        <dbReference type="PROSITE" id="PS50977"/>
    </source>
</evidence>
<protein>
    <submittedName>
        <fullName evidence="4">Transcriptional regulator, TetR family</fullName>
    </submittedName>
</protein>
<dbReference type="PRINTS" id="PR00455">
    <property type="entry name" value="HTHTETR"/>
</dbReference>
<dbReference type="PROSITE" id="PS01081">
    <property type="entry name" value="HTH_TETR_1"/>
    <property type="match status" value="1"/>
</dbReference>
<comment type="caution">
    <text evidence="4">The sequence shown here is derived from an EMBL/GenBank/DDBJ whole genome shotgun (WGS) entry which is preliminary data.</text>
</comment>
<dbReference type="InterPro" id="IPR050109">
    <property type="entry name" value="HTH-type_TetR-like_transc_reg"/>
</dbReference>
<keyword evidence="5" id="KW-1185">Reference proteome</keyword>
<dbReference type="PANTHER" id="PTHR30055:SF148">
    <property type="entry name" value="TETR-FAMILY TRANSCRIPTIONAL REGULATOR"/>
    <property type="match status" value="1"/>
</dbReference>
<organism evidence="4 5">
    <name type="scientific">Desulfuromonas acetoxidans (strain DSM 684 / 11070)</name>
    <dbReference type="NCBI Taxonomy" id="281689"/>
    <lineage>
        <taxon>Bacteria</taxon>
        <taxon>Pseudomonadati</taxon>
        <taxon>Thermodesulfobacteriota</taxon>
        <taxon>Desulfuromonadia</taxon>
        <taxon>Desulfuromonadales</taxon>
        <taxon>Desulfuromonadaceae</taxon>
        <taxon>Desulfuromonas</taxon>
    </lineage>
</organism>
<dbReference type="InterPro" id="IPR036271">
    <property type="entry name" value="Tet_transcr_reg_TetR-rel_C_sf"/>
</dbReference>
<feature type="domain" description="HTH tetR-type" evidence="3">
    <location>
        <begin position="12"/>
        <end position="72"/>
    </location>
</feature>
<dbReference type="GO" id="GO:0000976">
    <property type="term" value="F:transcription cis-regulatory region binding"/>
    <property type="evidence" value="ECO:0007669"/>
    <property type="project" value="TreeGrafter"/>
</dbReference>
<dbReference type="Pfam" id="PF17937">
    <property type="entry name" value="TetR_C_28"/>
    <property type="match status" value="1"/>
</dbReference>
<feature type="DNA-binding region" description="H-T-H motif" evidence="2">
    <location>
        <begin position="35"/>
        <end position="54"/>
    </location>
</feature>
<evidence type="ECO:0000256" key="1">
    <source>
        <dbReference type="ARBA" id="ARBA00023125"/>
    </source>
</evidence>
<gene>
    <name evidence="4" type="ORF">Dace_0990</name>
</gene>
<dbReference type="OrthoDB" id="9809772at2"/>
<evidence type="ECO:0000313" key="4">
    <source>
        <dbReference type="EMBL" id="EAT15326.1"/>
    </source>
</evidence>
<sequence length="185" mass="20847">MTTPSRRKKQPEKVRSKLIECAARIAAEQGPGGLTIQAVADAAGVTKGGLFHHFSDKRQLIESVFKDFLTKLDEEIDQALEQDPVAYGRFTRAYIMVALQNIAPQREADVWKAFSLCALTEPQFRVLWNEWIHGRLASHQETDQDPALHIARYAFDGVWSANLMGAISSEDYFALLDRLVEMTKP</sequence>
<dbReference type="Gene3D" id="1.10.357.10">
    <property type="entry name" value="Tetracycline Repressor, domain 2"/>
    <property type="match status" value="1"/>
</dbReference>
<accession>Q1JYT9</accession>
<evidence type="ECO:0000256" key="2">
    <source>
        <dbReference type="PROSITE-ProRule" id="PRU00335"/>
    </source>
</evidence>
<dbReference type="PROSITE" id="PS50977">
    <property type="entry name" value="HTH_TETR_2"/>
    <property type="match status" value="1"/>
</dbReference>
<proteinExistence type="predicted"/>
<dbReference type="InterPro" id="IPR041479">
    <property type="entry name" value="TetR_CgmR_C"/>
</dbReference>
<dbReference type="PANTHER" id="PTHR30055">
    <property type="entry name" value="HTH-TYPE TRANSCRIPTIONAL REGULATOR RUTR"/>
    <property type="match status" value="1"/>
</dbReference>
<reference evidence="4" key="1">
    <citation type="submission" date="2006-05" db="EMBL/GenBank/DDBJ databases">
        <title>Annotation of the draft genome assembly of Desulfuromonas acetoxidans DSM 684.</title>
        <authorList>
            <consortium name="US DOE Joint Genome Institute (JGI-ORNL)"/>
            <person name="Larimer F."/>
            <person name="Land M."/>
            <person name="Hauser L."/>
        </authorList>
    </citation>
    <scope>NUCLEOTIDE SEQUENCE [LARGE SCALE GENOMIC DNA]</scope>
    <source>
        <strain evidence="4">DSM 684</strain>
    </source>
</reference>
<dbReference type="SUPFAM" id="SSF46689">
    <property type="entry name" value="Homeodomain-like"/>
    <property type="match status" value="1"/>
</dbReference>
<dbReference type="Pfam" id="PF00440">
    <property type="entry name" value="TetR_N"/>
    <property type="match status" value="1"/>
</dbReference>